<proteinExistence type="predicted"/>
<comment type="caution">
    <text evidence="2">The sequence shown here is derived from an EMBL/GenBank/DDBJ whole genome shotgun (WGS) entry which is preliminary data.</text>
</comment>
<reference evidence="2 3" key="1">
    <citation type="submission" date="2022-11" db="EMBL/GenBank/DDBJ databases">
        <title>The characterization of three novel Bacteroidetes species and genomic analysis of their roles in tidal elemental geochemical cycles.</title>
        <authorList>
            <person name="Ma K.-J."/>
        </authorList>
    </citation>
    <scope>NUCLEOTIDE SEQUENCE [LARGE SCALE GENOMIC DNA]</scope>
    <source>
        <strain evidence="2 3">M82</strain>
    </source>
</reference>
<dbReference type="Proteomes" id="UP001207228">
    <property type="component" value="Unassembled WGS sequence"/>
</dbReference>
<feature type="domain" description="AMP-dependent synthetase/ligase" evidence="1">
    <location>
        <begin position="54"/>
        <end position="205"/>
    </location>
</feature>
<sequence length="370" mass="41825">MTDKFLSLNGKKFYYDEIASYSFRDSIPLNGYESKTLEFCRSWLNGVQEFPIQTSGSTGVPKTINLTRTQLEASARRTIKLLQLQPADHTLVCLNTEYIAGMMMLVRGFVADLQMNIVEPISNPLTLVSPDEAIAFASFVPMQLHTILQETPERLEQLNRMKGILVGGAPVTPTQQRELLQIQAPIYHTYGMTETCSHIALRKLNGPNAADYYNVLDNIQVGLDKRGCLTIKGDVTNNELLVTNDIVELLTPTRFRWIGRADNTINTGGVKVQTEKVELAIAEAFVDNDTSPRFFIAPQPDEVLGEKIVLIMEGEKLQQEEEQQLFERLRPLLKKFEMPKEVYYSHSFSETATGKISRQRTMQKLGLRTD</sequence>
<evidence type="ECO:0000313" key="2">
    <source>
        <dbReference type="EMBL" id="MCX2740355.1"/>
    </source>
</evidence>
<dbReference type="Gene3D" id="3.30.300.30">
    <property type="match status" value="1"/>
</dbReference>
<dbReference type="RefSeq" id="WP_266052414.1">
    <property type="nucleotide sequence ID" value="NZ_JAPFQO010000006.1"/>
</dbReference>
<gene>
    <name evidence="2" type="ORF">OO017_10395</name>
</gene>
<organism evidence="2 3">
    <name type="scientific">Pontibacter anaerobius</name>
    <dbReference type="NCBI Taxonomy" id="2993940"/>
    <lineage>
        <taxon>Bacteria</taxon>
        <taxon>Pseudomonadati</taxon>
        <taxon>Bacteroidota</taxon>
        <taxon>Cytophagia</taxon>
        <taxon>Cytophagales</taxon>
        <taxon>Hymenobacteraceae</taxon>
        <taxon>Pontibacter</taxon>
    </lineage>
</organism>
<dbReference type="InterPro" id="IPR042099">
    <property type="entry name" value="ANL_N_sf"/>
</dbReference>
<keyword evidence="3" id="KW-1185">Reference proteome</keyword>
<evidence type="ECO:0000313" key="3">
    <source>
        <dbReference type="Proteomes" id="UP001207228"/>
    </source>
</evidence>
<dbReference type="InterPro" id="IPR000873">
    <property type="entry name" value="AMP-dep_synth/lig_dom"/>
</dbReference>
<evidence type="ECO:0000259" key="1">
    <source>
        <dbReference type="Pfam" id="PF00501"/>
    </source>
</evidence>
<dbReference type="InterPro" id="IPR045851">
    <property type="entry name" value="AMP-bd_C_sf"/>
</dbReference>
<dbReference type="Gene3D" id="3.40.50.12780">
    <property type="entry name" value="N-terminal domain of ligase-like"/>
    <property type="match status" value="1"/>
</dbReference>
<dbReference type="EMBL" id="JAPFQO010000006">
    <property type="protein sequence ID" value="MCX2740355.1"/>
    <property type="molecule type" value="Genomic_DNA"/>
</dbReference>
<name>A0ABT3RFM7_9BACT</name>
<dbReference type="Pfam" id="PF00501">
    <property type="entry name" value="AMP-binding"/>
    <property type="match status" value="1"/>
</dbReference>
<dbReference type="PANTHER" id="PTHR43201">
    <property type="entry name" value="ACYL-COA SYNTHETASE"/>
    <property type="match status" value="1"/>
</dbReference>
<dbReference type="SUPFAM" id="SSF56801">
    <property type="entry name" value="Acetyl-CoA synthetase-like"/>
    <property type="match status" value="1"/>
</dbReference>
<dbReference type="PANTHER" id="PTHR43201:SF32">
    <property type="entry name" value="2-SUCCINYLBENZOATE--COA LIGASE, CHLOROPLASTIC_PEROXISOMAL"/>
    <property type="match status" value="1"/>
</dbReference>
<accession>A0ABT3RFM7</accession>
<protein>
    <submittedName>
        <fullName evidence="2">AMP-binding protein</fullName>
    </submittedName>
</protein>